<evidence type="ECO:0000313" key="1">
    <source>
        <dbReference type="EMBL" id="ADF53613.1"/>
    </source>
</evidence>
<dbReference type="OrthoDB" id="673145at2"/>
<dbReference type="RefSeq" id="WP_013072710.1">
    <property type="nucleotide sequence ID" value="NC_014041.1"/>
</dbReference>
<evidence type="ECO:0000313" key="2">
    <source>
        <dbReference type="Proteomes" id="UP000001654"/>
    </source>
</evidence>
<protein>
    <submittedName>
        <fullName evidence="1">Uncharacterized protein</fullName>
    </submittedName>
</protein>
<dbReference type="Proteomes" id="UP000001654">
    <property type="component" value="Chromosome"/>
</dbReference>
<dbReference type="AlphaFoldDB" id="D5BIY0"/>
<dbReference type="HOGENOM" id="CLU_1651277_0_0_10"/>
<reference evidence="1 2" key="1">
    <citation type="journal article" date="2010" name="BMC Genomics">
        <title>The complete genome of Zunongwangia profunda SM-A87 reveals its adaptation to the deep-sea environment and ecological role in sedimentary organic nitrogen degradation.</title>
        <authorList>
            <person name="Qin Q.L."/>
            <person name="Zhang X.Y."/>
            <person name="Wang X.M."/>
            <person name="Liu G.M."/>
            <person name="Chen X.L."/>
            <person name="Xie B.B."/>
            <person name="Dang H.Y."/>
            <person name="Zhou B.C."/>
            <person name="Yu J."/>
            <person name="Zhang Y.Z."/>
        </authorList>
    </citation>
    <scope>NUCLEOTIDE SEQUENCE [LARGE SCALE GENOMIC DNA]</scope>
    <source>
        <strain evidence="2">DSM 18752 / CCTCC AB 206139 / SM-A87</strain>
    </source>
</reference>
<keyword evidence="2" id="KW-1185">Reference proteome</keyword>
<proteinExistence type="predicted"/>
<dbReference type="EMBL" id="CP001650">
    <property type="protein sequence ID" value="ADF53613.1"/>
    <property type="molecule type" value="Genomic_DNA"/>
</dbReference>
<dbReference type="KEGG" id="zpr:ZPR_3297"/>
<dbReference type="eggNOG" id="ENOG50334SZ">
    <property type="taxonomic scope" value="Bacteria"/>
</dbReference>
<sequence>MAKESILVILFLIPIFTFGQKYRLENEQILFEFKTQNNKRLTIAKDKSDKYLVYRYGTENKIEFEYPNEKLNSWKKFKFSNYLRGGGKANEGMDLSYLYFQVENNKYVVYAEYLAQTGKTNYGIKVINLKNDKTTTIKANHNSIIGTLSVFRDNKKIEKGEELFM</sequence>
<organism evidence="1 2">
    <name type="scientific">Zunongwangia profunda (strain DSM 18752 / CCTCC AB 206139 / SM-A87)</name>
    <name type="common">Wangia profunda</name>
    <dbReference type="NCBI Taxonomy" id="655815"/>
    <lineage>
        <taxon>Bacteria</taxon>
        <taxon>Pseudomonadati</taxon>
        <taxon>Bacteroidota</taxon>
        <taxon>Flavobacteriia</taxon>
        <taxon>Flavobacteriales</taxon>
        <taxon>Flavobacteriaceae</taxon>
        <taxon>Zunongwangia</taxon>
    </lineage>
</organism>
<name>D5BIY0_ZUNPS</name>
<accession>D5BIY0</accession>
<gene>
    <name evidence="1" type="ordered locus">ZPR_3297</name>
</gene>